<evidence type="ECO:0000256" key="2">
    <source>
        <dbReference type="SAM" id="Phobius"/>
    </source>
</evidence>
<evidence type="ECO:0000313" key="4">
    <source>
        <dbReference type="Proteomes" id="UP001228504"/>
    </source>
</evidence>
<protein>
    <submittedName>
        <fullName evidence="3">Uncharacterized protein</fullName>
    </submittedName>
</protein>
<keyword evidence="2" id="KW-0472">Membrane</keyword>
<keyword evidence="2" id="KW-0812">Transmembrane</keyword>
<name>A0ABT9UTJ9_9FIRM</name>
<dbReference type="Proteomes" id="UP001228504">
    <property type="component" value="Unassembled WGS sequence"/>
</dbReference>
<comment type="caution">
    <text evidence="3">The sequence shown here is derived from an EMBL/GenBank/DDBJ whole genome shotgun (WGS) entry which is preliminary data.</text>
</comment>
<evidence type="ECO:0000256" key="1">
    <source>
        <dbReference type="SAM" id="Coils"/>
    </source>
</evidence>
<sequence length="277" mass="32149">MSVENIKEKIEKFKNKRFKSQSAKYYLITVVMIFGLGFFLSSNYLLNKNFINVKSTELNQKMTLESVTIDLVSRKYNKDTGLFQAILYVSNDELNSDDSINVKVKVDTDPQKIIQSKLIKVSDNYYILTTNLKKNWNTVALVVSESNSNNENKNISIYNNKSDVVEDSKLKEENLNGYNVEITDLEIKDINNKIKYINGQIDTKKKLIMNLLSDNDKQKSDEKYQTEDEIKNTEGKITQNNNTIDNTKIDIENLLKSLEEQQKRIEKLQQKKSDLEK</sequence>
<proteinExistence type="predicted"/>
<keyword evidence="1" id="KW-0175">Coiled coil</keyword>
<keyword evidence="4" id="KW-1185">Reference proteome</keyword>
<dbReference type="EMBL" id="JAUSUF010000004">
    <property type="protein sequence ID" value="MDQ0149630.1"/>
    <property type="molecule type" value="Genomic_DNA"/>
</dbReference>
<evidence type="ECO:0000313" key="3">
    <source>
        <dbReference type="EMBL" id="MDQ0149630.1"/>
    </source>
</evidence>
<organism evidence="3 4">
    <name type="scientific">Eubacterium multiforme</name>
    <dbReference type="NCBI Taxonomy" id="83339"/>
    <lineage>
        <taxon>Bacteria</taxon>
        <taxon>Bacillati</taxon>
        <taxon>Bacillota</taxon>
        <taxon>Clostridia</taxon>
        <taxon>Eubacteriales</taxon>
        <taxon>Eubacteriaceae</taxon>
        <taxon>Eubacterium</taxon>
    </lineage>
</organism>
<keyword evidence="2" id="KW-1133">Transmembrane helix</keyword>
<feature type="coiled-coil region" evidence="1">
    <location>
        <begin position="241"/>
        <end position="271"/>
    </location>
</feature>
<accession>A0ABT9UTJ9</accession>
<dbReference type="RefSeq" id="WP_307485327.1">
    <property type="nucleotide sequence ID" value="NZ_JAUSUF010000004.1"/>
</dbReference>
<reference evidence="3 4" key="1">
    <citation type="submission" date="2023-07" db="EMBL/GenBank/DDBJ databases">
        <title>Genomic Encyclopedia of Type Strains, Phase IV (KMG-IV): sequencing the most valuable type-strain genomes for metagenomic binning, comparative biology and taxonomic classification.</title>
        <authorList>
            <person name="Goeker M."/>
        </authorList>
    </citation>
    <scope>NUCLEOTIDE SEQUENCE [LARGE SCALE GENOMIC DNA]</scope>
    <source>
        <strain evidence="3 4">DSM 20694</strain>
    </source>
</reference>
<feature type="transmembrane region" description="Helical" evidence="2">
    <location>
        <begin position="25"/>
        <end position="46"/>
    </location>
</feature>
<gene>
    <name evidence="3" type="ORF">J2S18_001561</name>
</gene>